<comment type="subcellular location">
    <subcellularLocation>
        <location evidence="1">Nucleus</location>
    </subcellularLocation>
</comment>
<gene>
    <name evidence="11" type="ORF">BG006_010647</name>
</gene>
<evidence type="ECO:0000256" key="1">
    <source>
        <dbReference type="ARBA" id="ARBA00004123"/>
    </source>
</evidence>
<dbReference type="AlphaFoldDB" id="A0A9P5SFI4"/>
<organism evidence="11 12">
    <name type="scientific">Podila minutissima</name>
    <dbReference type="NCBI Taxonomy" id="64525"/>
    <lineage>
        <taxon>Eukaryota</taxon>
        <taxon>Fungi</taxon>
        <taxon>Fungi incertae sedis</taxon>
        <taxon>Mucoromycota</taxon>
        <taxon>Mortierellomycotina</taxon>
        <taxon>Mortierellomycetes</taxon>
        <taxon>Mortierellales</taxon>
        <taxon>Mortierellaceae</taxon>
        <taxon>Podila</taxon>
    </lineage>
</organism>
<keyword evidence="7" id="KW-0804">Transcription</keyword>
<keyword evidence="12" id="KW-1185">Reference proteome</keyword>
<evidence type="ECO:0000256" key="5">
    <source>
        <dbReference type="ARBA" id="ARBA00022990"/>
    </source>
</evidence>
<dbReference type="InterPro" id="IPR051236">
    <property type="entry name" value="HAT_RTT109-like"/>
</dbReference>
<dbReference type="EMBL" id="JAAAUY010000858">
    <property type="protein sequence ID" value="KAF9325877.1"/>
    <property type="molecule type" value="Genomic_DNA"/>
</dbReference>
<feature type="region of interest" description="Disordered" evidence="10">
    <location>
        <begin position="731"/>
        <end position="756"/>
    </location>
</feature>
<evidence type="ECO:0000313" key="11">
    <source>
        <dbReference type="EMBL" id="KAF9325877.1"/>
    </source>
</evidence>
<dbReference type="PROSITE" id="PS51728">
    <property type="entry name" value="RTT109_HAT"/>
    <property type="match status" value="1"/>
</dbReference>
<evidence type="ECO:0000256" key="4">
    <source>
        <dbReference type="ARBA" id="ARBA00022763"/>
    </source>
</evidence>
<evidence type="ECO:0000313" key="12">
    <source>
        <dbReference type="Proteomes" id="UP000696485"/>
    </source>
</evidence>
<dbReference type="GO" id="GO:0006355">
    <property type="term" value="P:regulation of DNA-templated transcription"/>
    <property type="evidence" value="ECO:0007669"/>
    <property type="project" value="InterPro"/>
</dbReference>
<dbReference type="InterPro" id="IPR016849">
    <property type="entry name" value="Rtt109"/>
</dbReference>
<evidence type="ECO:0000256" key="10">
    <source>
        <dbReference type="SAM" id="MobiDB-lite"/>
    </source>
</evidence>
<accession>A0A9P5SFI4</accession>
<evidence type="ECO:0000256" key="8">
    <source>
        <dbReference type="ARBA" id="ARBA00023242"/>
    </source>
</evidence>
<dbReference type="Pfam" id="PF08214">
    <property type="entry name" value="HAT_KAT11"/>
    <property type="match status" value="1"/>
</dbReference>
<evidence type="ECO:0000256" key="9">
    <source>
        <dbReference type="ARBA" id="ARBA00048940"/>
    </source>
</evidence>
<evidence type="ECO:0000256" key="3">
    <source>
        <dbReference type="ARBA" id="ARBA00022679"/>
    </source>
</evidence>
<feature type="compositionally biased region" description="Pro residues" evidence="10">
    <location>
        <begin position="741"/>
        <end position="751"/>
    </location>
</feature>
<dbReference type="PANTHER" id="PTHR31571">
    <property type="entry name" value="ALTERED INHERITANCE OF MITOCHONDRIA PROTEIN 6"/>
    <property type="match status" value="1"/>
</dbReference>
<dbReference type="GO" id="GO:0032931">
    <property type="term" value="F:histone H3K56 acetyltransferase activity"/>
    <property type="evidence" value="ECO:0007669"/>
    <property type="project" value="TreeGrafter"/>
</dbReference>
<keyword evidence="3" id="KW-0808">Transferase</keyword>
<dbReference type="PANTHER" id="PTHR31571:SF2">
    <property type="entry name" value="HISTONE ACETYLTRANSFERASE RTT109"/>
    <property type="match status" value="1"/>
</dbReference>
<keyword evidence="8" id="KW-0539">Nucleus</keyword>
<feature type="region of interest" description="Disordered" evidence="10">
    <location>
        <begin position="523"/>
        <end position="565"/>
    </location>
</feature>
<evidence type="ECO:0000256" key="6">
    <source>
        <dbReference type="ARBA" id="ARBA00023015"/>
    </source>
</evidence>
<keyword evidence="5" id="KW-0007">Acetylation</keyword>
<reference evidence="11" key="1">
    <citation type="journal article" date="2020" name="Fungal Divers.">
        <title>Resolving the Mortierellaceae phylogeny through synthesis of multi-gene phylogenetics and phylogenomics.</title>
        <authorList>
            <person name="Vandepol N."/>
            <person name="Liber J."/>
            <person name="Desiro A."/>
            <person name="Na H."/>
            <person name="Kennedy M."/>
            <person name="Barry K."/>
            <person name="Grigoriev I.V."/>
            <person name="Miller A.N."/>
            <person name="O'Donnell K."/>
            <person name="Stajich J.E."/>
            <person name="Bonito G."/>
        </authorList>
    </citation>
    <scope>NUCLEOTIDE SEQUENCE</scope>
    <source>
        <strain evidence="11">NVP1</strain>
    </source>
</reference>
<feature type="compositionally biased region" description="Basic and acidic residues" evidence="10">
    <location>
        <begin position="537"/>
        <end position="558"/>
    </location>
</feature>
<dbReference type="EC" id="2.3.1.48" evidence="2"/>
<dbReference type="GO" id="GO:0005634">
    <property type="term" value="C:nucleus"/>
    <property type="evidence" value="ECO:0007669"/>
    <property type="project" value="UniProtKB-SubCell"/>
</dbReference>
<name>A0A9P5SFI4_9FUNG</name>
<evidence type="ECO:0000256" key="7">
    <source>
        <dbReference type="ARBA" id="ARBA00023163"/>
    </source>
</evidence>
<evidence type="ECO:0000256" key="2">
    <source>
        <dbReference type="ARBA" id="ARBA00013184"/>
    </source>
</evidence>
<dbReference type="InterPro" id="IPR013178">
    <property type="entry name" value="Histone_AcTrfase_Rtt109/CBP"/>
</dbReference>
<comment type="caution">
    <text evidence="11">The sequence shown here is derived from an EMBL/GenBank/DDBJ whole genome shotgun (WGS) entry which is preliminary data.</text>
</comment>
<proteinExistence type="predicted"/>
<dbReference type="Proteomes" id="UP000696485">
    <property type="component" value="Unassembled WGS sequence"/>
</dbReference>
<sequence>MSTILDSFMPHPCLSSDDVLKSIAKELETAGVCDSTHHQAPESRNQRFHLQSFLTIPERASYLFPNSKAYQSIHVQERLILLATETKDHKNVLVAGLEVLEYTLVPHPPSDASTSQEPVVPERLVYIAKVDTSGNWPIPGSELQMKNKRNPVRALVHGYLKTMRSHKISISSAPSSSTVQPTLSTKCTPKTSLYIFARAQPQYLFARSTKNPGKHVLDDRGLIRWWKNMVGSAYAQEGDDNKRPIKASWHIPGCESERHAIAITQAGLSSATGEDTSDMWTYGHPYKGVTGKSRDVIPQFPDDPKSRMIQSDSTARGAVDASTFWEMVAISEECGAGRMAGFFRVVEEGSQPFTEVIENEVSDVGEVTGSTVDEAKKEVSEDGKATVAPDYTDMINILLDLDFATLESSIESTRKWQSHVNRWMKLAKARDSLQIQERKVDVWLPSKSTNVEVASSQATTTPAASATVPINVLGIGMIKRKVVSPASLLTAAAAPAVNVLGAGMIKRKVTTAPPVNILGASLIKRKPTTTTPPSTIEEAKRPKLEDSKPHNTKYDPPKGTRPPDTIDPYFMDLDPPFQGTGAPQTTTIPIQGAVPTATTSPLLGTILPPFFANRPLQAQPKATRTPMDINTTSPRTRRNYNGGRAQLNVPTSSTFTVSKPFTSTFPLPPLTYMHATGFDTRAWTTINDTGLATGPGAQQGRIINQGQASDTVMLPQPLLIPVFSINPTTTRSGAQVALRPSLPPPPPPPPSDLHTTPQFHRPGYLFCFPDATLPSLDEWVDYMTRHETYDPILARLQEAMDDVAAYCHTSFSPFATPEHYRQRKECPKAVKNKRRRMMQRIHDYLTRLLEMKNEGATPLDRMDALEDMSNRELRRSGLFRTVITKMG</sequence>
<dbReference type="SMART" id="SM01250">
    <property type="entry name" value="KAT11"/>
    <property type="match status" value="1"/>
</dbReference>
<keyword evidence="4" id="KW-0227">DNA damage</keyword>
<comment type="catalytic activity">
    <reaction evidence="9">
        <text>L-lysyl-[histone] + acetyl-CoA = N(6)-acetyl-L-lysyl-[histone] + CoA + H(+)</text>
        <dbReference type="Rhea" id="RHEA:21992"/>
        <dbReference type="Rhea" id="RHEA-COMP:9845"/>
        <dbReference type="Rhea" id="RHEA-COMP:11338"/>
        <dbReference type="ChEBI" id="CHEBI:15378"/>
        <dbReference type="ChEBI" id="CHEBI:29969"/>
        <dbReference type="ChEBI" id="CHEBI:57287"/>
        <dbReference type="ChEBI" id="CHEBI:57288"/>
        <dbReference type="ChEBI" id="CHEBI:61930"/>
        <dbReference type="EC" id="2.3.1.48"/>
    </reaction>
    <physiologicalReaction direction="left-to-right" evidence="9">
        <dbReference type="Rhea" id="RHEA:21993"/>
    </physiologicalReaction>
</comment>
<protein>
    <recommendedName>
        <fullName evidence="2">histone acetyltransferase</fullName>
        <ecNumber evidence="2">2.3.1.48</ecNumber>
    </recommendedName>
</protein>
<keyword evidence="6" id="KW-0805">Transcription regulation</keyword>
<dbReference type="GO" id="GO:0006974">
    <property type="term" value="P:DNA damage response"/>
    <property type="evidence" value="ECO:0007669"/>
    <property type="project" value="UniProtKB-KW"/>
</dbReference>